<sequence length="120" mass="13404">MDIYREEILDHAKNPRNWGKLTHPTHRAKFPNPLCGDVVELALKVDEKTKKVEEAKFETNGCVVSVAASSLLTENIKGKSLAEMKKIKDEELLGWFGGDLTSSRRDCALLPLRALEQALS</sequence>
<name>A0A0G1VIA3_9BACT</name>
<dbReference type="SUPFAM" id="SSF82649">
    <property type="entry name" value="SufE/NifU"/>
    <property type="match status" value="1"/>
</dbReference>
<dbReference type="Gene3D" id="3.90.1010.10">
    <property type="match status" value="1"/>
</dbReference>
<dbReference type="InterPro" id="IPR002871">
    <property type="entry name" value="NIF_FeS_clus_asmbl_NifU_N"/>
</dbReference>
<reference evidence="2 3" key="1">
    <citation type="journal article" date="2015" name="Nature">
        <title>rRNA introns, odd ribosomes, and small enigmatic genomes across a large radiation of phyla.</title>
        <authorList>
            <person name="Brown C.T."/>
            <person name="Hug L.A."/>
            <person name="Thomas B.C."/>
            <person name="Sharon I."/>
            <person name="Castelle C.J."/>
            <person name="Singh A."/>
            <person name="Wilkins M.J."/>
            <person name="Williams K.H."/>
            <person name="Banfield J.F."/>
        </authorList>
    </citation>
    <scope>NUCLEOTIDE SEQUENCE [LARGE SCALE GENOMIC DNA]</scope>
</reference>
<evidence type="ECO:0000313" key="3">
    <source>
        <dbReference type="Proteomes" id="UP000034119"/>
    </source>
</evidence>
<feature type="domain" description="NIF system FeS cluster assembly NifU N-terminal" evidence="1">
    <location>
        <begin position="4"/>
        <end position="119"/>
    </location>
</feature>
<dbReference type="EMBL" id="LCPW01000002">
    <property type="protein sequence ID" value="KKW06156.1"/>
    <property type="molecule type" value="Genomic_DNA"/>
</dbReference>
<evidence type="ECO:0000313" key="2">
    <source>
        <dbReference type="EMBL" id="KKW06156.1"/>
    </source>
</evidence>
<protein>
    <submittedName>
        <fullName evidence="2">NifU family SUF system FeS assembly protein</fullName>
    </submittedName>
</protein>
<dbReference type="GO" id="GO:0005506">
    <property type="term" value="F:iron ion binding"/>
    <property type="evidence" value="ECO:0007669"/>
    <property type="project" value="InterPro"/>
</dbReference>
<accession>A0A0G1VIA3</accession>
<dbReference type="PANTHER" id="PTHR10093">
    <property type="entry name" value="IRON-SULFUR CLUSTER ASSEMBLY ENZYME NIFU HOMOLOG"/>
    <property type="match status" value="1"/>
</dbReference>
<dbReference type="AlphaFoldDB" id="A0A0G1VIA3"/>
<gene>
    <name evidence="2" type="ORF">UY40_C0002G0006</name>
</gene>
<evidence type="ECO:0000259" key="1">
    <source>
        <dbReference type="Pfam" id="PF01592"/>
    </source>
</evidence>
<organism evidence="2 3">
    <name type="scientific">candidate division CPR1 bacterium GW2011_GWC1_49_13</name>
    <dbReference type="NCBI Taxonomy" id="1618342"/>
    <lineage>
        <taxon>Bacteria</taxon>
        <taxon>candidate division CPR1</taxon>
    </lineage>
</organism>
<dbReference type="GO" id="GO:0051536">
    <property type="term" value="F:iron-sulfur cluster binding"/>
    <property type="evidence" value="ECO:0007669"/>
    <property type="project" value="InterPro"/>
</dbReference>
<dbReference type="Proteomes" id="UP000034119">
    <property type="component" value="Unassembled WGS sequence"/>
</dbReference>
<proteinExistence type="predicted"/>
<dbReference type="GO" id="GO:0016226">
    <property type="term" value="P:iron-sulfur cluster assembly"/>
    <property type="evidence" value="ECO:0007669"/>
    <property type="project" value="InterPro"/>
</dbReference>
<dbReference type="Pfam" id="PF01592">
    <property type="entry name" value="NifU_N"/>
    <property type="match status" value="1"/>
</dbReference>
<comment type="caution">
    <text evidence="2">The sequence shown here is derived from an EMBL/GenBank/DDBJ whole genome shotgun (WGS) entry which is preliminary data.</text>
</comment>
<dbReference type="STRING" id="1618342.UY40_C0002G0006"/>
<dbReference type="CDD" id="cd06664">
    <property type="entry name" value="IscU_like"/>
    <property type="match status" value="1"/>
</dbReference>